<keyword evidence="1" id="KW-0812">Transmembrane</keyword>
<evidence type="ECO:0000313" key="2">
    <source>
        <dbReference type="EMBL" id="GAA2449368.1"/>
    </source>
</evidence>
<feature type="transmembrane region" description="Helical" evidence="1">
    <location>
        <begin position="378"/>
        <end position="397"/>
    </location>
</feature>
<dbReference type="EMBL" id="BAAARW010000037">
    <property type="protein sequence ID" value="GAA2449368.1"/>
    <property type="molecule type" value="Genomic_DNA"/>
</dbReference>
<dbReference type="RefSeq" id="WP_344596195.1">
    <property type="nucleotide sequence ID" value="NZ_BAAARW010000037.1"/>
</dbReference>
<proteinExistence type="predicted"/>
<feature type="transmembrane region" description="Helical" evidence="1">
    <location>
        <begin position="287"/>
        <end position="304"/>
    </location>
</feature>
<protein>
    <recommendedName>
        <fullName evidence="4">Glycosyltransferase RgtA/B/C/D-like domain-containing protein</fullName>
    </recommendedName>
</protein>
<feature type="transmembrane region" description="Helical" evidence="1">
    <location>
        <begin position="28"/>
        <end position="48"/>
    </location>
</feature>
<evidence type="ECO:0008006" key="4">
    <source>
        <dbReference type="Google" id="ProtNLM"/>
    </source>
</evidence>
<organism evidence="2 3">
    <name type="scientific">Actinomadura vinacea</name>
    <dbReference type="NCBI Taxonomy" id="115336"/>
    <lineage>
        <taxon>Bacteria</taxon>
        <taxon>Bacillati</taxon>
        <taxon>Actinomycetota</taxon>
        <taxon>Actinomycetes</taxon>
        <taxon>Streptosporangiales</taxon>
        <taxon>Thermomonosporaceae</taxon>
        <taxon>Actinomadura</taxon>
    </lineage>
</organism>
<feature type="transmembrane region" description="Helical" evidence="1">
    <location>
        <begin position="148"/>
        <end position="168"/>
    </location>
</feature>
<accession>A0ABN3K832</accession>
<sequence>MIASVGATAAQDEDEIPAGGRGRVLRTWLPPALLGLAGLVVLLIHLRVPIPSDQANYLLAARKFPDPVTGGTETHQITRFGLVVPTALAVNVFGYSQAAYAIVPILATLALLLGTYAVGTLLFSRAVGVAAGVVVVAATPVFSDSTDLLPDVLAIALFTCALALAIAVGDREGPPNTWVLVGLGVLLAWSYMAREFIVFLWPVVPVLLYRRVGLAGLAWIAAPIAALGVIELLLCWRLYGDPLARLLSITGHGSKPSTPEIASTYRDKPRMMYVLRLPNTLRTYPEGGLLVAAIGAMLLGALAWPRRLAVPVAMCVLMWVPLTLLGGVLDPSAPKLRLQLIRYWFPIFPAFVLGGLAALWLLATVLGARLPDRGRVRAVLPAVAVLAAASVVTGTAARDWWATPQTRAGGATQLEAFRTWMHEHDGTYPRVWTDSDTRKILPIYRNGPFGGEAWRAEIIGLRPGMTGPAAGDLVLFYDTEGGKVCPQCRSEARKAWGDTSGARPGWREVFATPDRVVRAFAVSR</sequence>
<evidence type="ECO:0000313" key="3">
    <source>
        <dbReference type="Proteomes" id="UP001501231"/>
    </source>
</evidence>
<dbReference type="Proteomes" id="UP001501231">
    <property type="component" value="Unassembled WGS sequence"/>
</dbReference>
<keyword evidence="3" id="KW-1185">Reference proteome</keyword>
<feature type="transmembrane region" description="Helical" evidence="1">
    <location>
        <begin position="98"/>
        <end position="119"/>
    </location>
</feature>
<feature type="transmembrane region" description="Helical" evidence="1">
    <location>
        <begin position="180"/>
        <end position="204"/>
    </location>
</feature>
<comment type="caution">
    <text evidence="2">The sequence shown here is derived from an EMBL/GenBank/DDBJ whole genome shotgun (WGS) entry which is preliminary data.</text>
</comment>
<keyword evidence="1" id="KW-0472">Membrane</keyword>
<gene>
    <name evidence="2" type="ORF">GCM10010191_78700</name>
</gene>
<name>A0ABN3K832_9ACTN</name>
<evidence type="ECO:0000256" key="1">
    <source>
        <dbReference type="SAM" id="Phobius"/>
    </source>
</evidence>
<feature type="transmembrane region" description="Helical" evidence="1">
    <location>
        <begin position="216"/>
        <end position="239"/>
    </location>
</feature>
<feature type="transmembrane region" description="Helical" evidence="1">
    <location>
        <begin position="126"/>
        <end position="142"/>
    </location>
</feature>
<feature type="transmembrane region" description="Helical" evidence="1">
    <location>
        <begin position="341"/>
        <end position="366"/>
    </location>
</feature>
<keyword evidence="1" id="KW-1133">Transmembrane helix</keyword>
<reference evidence="2 3" key="1">
    <citation type="journal article" date="2019" name="Int. J. Syst. Evol. Microbiol.">
        <title>The Global Catalogue of Microorganisms (GCM) 10K type strain sequencing project: providing services to taxonomists for standard genome sequencing and annotation.</title>
        <authorList>
            <consortium name="The Broad Institute Genomics Platform"/>
            <consortium name="The Broad Institute Genome Sequencing Center for Infectious Disease"/>
            <person name="Wu L."/>
            <person name="Ma J."/>
        </authorList>
    </citation>
    <scope>NUCLEOTIDE SEQUENCE [LARGE SCALE GENOMIC DNA]</scope>
    <source>
        <strain evidence="2 3">JCM 3325</strain>
    </source>
</reference>
<feature type="transmembrane region" description="Helical" evidence="1">
    <location>
        <begin position="310"/>
        <end position="329"/>
    </location>
</feature>